<dbReference type="Proteomes" id="UP000182178">
    <property type="component" value="Unassembled WGS sequence"/>
</dbReference>
<proteinExistence type="predicted"/>
<dbReference type="InterPro" id="IPR016181">
    <property type="entry name" value="Acyl_CoA_acyltransferase"/>
</dbReference>
<dbReference type="RefSeq" id="WP_055457770.1">
    <property type="nucleotide sequence ID" value="NZ_CYHC01000001.1"/>
</dbReference>
<dbReference type="InterPro" id="IPR000182">
    <property type="entry name" value="GNAT_dom"/>
</dbReference>
<comment type="caution">
    <text evidence="2">The sequence shown here is derived from an EMBL/GenBank/DDBJ whole genome shotgun (WGS) entry which is preliminary data.</text>
</comment>
<dbReference type="PANTHER" id="PTHR43792:SF16">
    <property type="entry name" value="N-ACETYLTRANSFERASE DOMAIN-CONTAINING PROTEIN"/>
    <property type="match status" value="1"/>
</dbReference>
<dbReference type="Pfam" id="PF13302">
    <property type="entry name" value="Acetyltransf_3"/>
    <property type="match status" value="1"/>
</dbReference>
<dbReference type="SUPFAM" id="SSF55729">
    <property type="entry name" value="Acyl-CoA N-acyltransferases (Nat)"/>
    <property type="match status" value="1"/>
</dbReference>
<dbReference type="EMBL" id="CYHC01000001">
    <property type="protein sequence ID" value="CUA84926.1"/>
    <property type="molecule type" value="Genomic_DNA"/>
</dbReference>
<sequence>MALIDGTRLRLAAETFRSPGALAPATILTTARMTLAPASPDDGPELASLEFDAEVMRFLGPPGLPEDDSAPFLRPRGGEPGIWTARLRSDCSFVGWFALIAAEDRSGTAELGYRLRSADWGRGLATEGATAVLQHGIATMGLTRVRATTMTVNTGSRRVLDKLGFVHVETRHLDWPAPLPGSEKGDMFYELDTRRYREIHSQQ</sequence>
<evidence type="ECO:0000259" key="1">
    <source>
        <dbReference type="PROSITE" id="PS51186"/>
    </source>
</evidence>
<dbReference type="PROSITE" id="PS51186">
    <property type="entry name" value="GNAT"/>
    <property type="match status" value="1"/>
</dbReference>
<organism evidence="2 3">
    <name type="scientific">Chelatococcus sambhunathii</name>
    <dbReference type="NCBI Taxonomy" id="363953"/>
    <lineage>
        <taxon>Bacteria</taxon>
        <taxon>Pseudomonadati</taxon>
        <taxon>Pseudomonadota</taxon>
        <taxon>Alphaproteobacteria</taxon>
        <taxon>Hyphomicrobiales</taxon>
        <taxon>Chelatococcaceae</taxon>
        <taxon>Chelatococcus</taxon>
    </lineage>
</organism>
<dbReference type="InterPro" id="IPR051531">
    <property type="entry name" value="N-acetyltransferase"/>
</dbReference>
<dbReference type="PANTHER" id="PTHR43792">
    <property type="entry name" value="GNAT FAMILY, PUTATIVE (AFU_ORTHOLOGUE AFUA_3G00765)-RELATED-RELATED"/>
    <property type="match status" value="1"/>
</dbReference>
<reference evidence="2 3" key="1">
    <citation type="submission" date="2015-08" db="EMBL/GenBank/DDBJ databases">
        <authorList>
            <person name="Varghese N."/>
        </authorList>
    </citation>
    <scope>NUCLEOTIDE SEQUENCE [LARGE SCALE GENOMIC DNA]</scope>
    <source>
        <strain evidence="2 3">DSM 18167</strain>
    </source>
</reference>
<gene>
    <name evidence="2" type="ORF">Ga0061061_101615</name>
</gene>
<accession>A0ABM9U065</accession>
<evidence type="ECO:0000313" key="3">
    <source>
        <dbReference type="Proteomes" id="UP000182178"/>
    </source>
</evidence>
<protein>
    <submittedName>
        <fullName evidence="2">Protein N-acetyltransferase, RimJ/RimL family</fullName>
    </submittedName>
</protein>
<feature type="domain" description="N-acetyltransferase" evidence="1">
    <location>
        <begin position="33"/>
        <end position="192"/>
    </location>
</feature>
<keyword evidence="3" id="KW-1185">Reference proteome</keyword>
<evidence type="ECO:0000313" key="2">
    <source>
        <dbReference type="EMBL" id="CUA84926.1"/>
    </source>
</evidence>
<name>A0ABM9U065_9HYPH</name>
<dbReference type="Gene3D" id="3.40.630.30">
    <property type="match status" value="1"/>
</dbReference>